<comment type="caution">
    <text evidence="1">The sequence shown here is derived from an EMBL/GenBank/DDBJ whole genome shotgun (WGS) entry which is preliminary data.</text>
</comment>
<dbReference type="Proteomes" id="UP000195569">
    <property type="component" value="Unassembled WGS sequence"/>
</dbReference>
<name>A0A1N7SK37_9BURK</name>
<sequence length="41" mass="4652">MLIHRFTVPPAVQFIVCPPTAHASHRVRVPRRDASRTRGAF</sequence>
<protein>
    <submittedName>
        <fullName evidence="1">Uncharacterized protein</fullName>
    </submittedName>
</protein>
<organism evidence="1 2">
    <name type="scientific">Paraburkholderia piptadeniae</name>
    <dbReference type="NCBI Taxonomy" id="1701573"/>
    <lineage>
        <taxon>Bacteria</taxon>
        <taxon>Pseudomonadati</taxon>
        <taxon>Pseudomonadota</taxon>
        <taxon>Betaproteobacteria</taxon>
        <taxon>Burkholderiales</taxon>
        <taxon>Burkholderiaceae</taxon>
        <taxon>Paraburkholderia</taxon>
    </lineage>
</organism>
<dbReference type="AlphaFoldDB" id="A0A1N7SK37"/>
<gene>
    <name evidence="1" type="ORF">BN2476_590116</name>
</gene>
<reference evidence="1" key="1">
    <citation type="submission" date="2016-12" db="EMBL/GenBank/DDBJ databases">
        <authorList>
            <person name="Moulin L."/>
        </authorList>
    </citation>
    <scope>NUCLEOTIDE SEQUENCE [LARGE SCALE GENOMIC DNA]</scope>
    <source>
        <strain evidence="1">STM 7183</strain>
    </source>
</reference>
<keyword evidence="2" id="KW-1185">Reference proteome</keyword>
<evidence type="ECO:0000313" key="2">
    <source>
        <dbReference type="Proteomes" id="UP000195569"/>
    </source>
</evidence>
<dbReference type="EMBL" id="CYGY02000059">
    <property type="protein sequence ID" value="SIT47740.1"/>
    <property type="molecule type" value="Genomic_DNA"/>
</dbReference>
<proteinExistence type="predicted"/>
<evidence type="ECO:0000313" key="1">
    <source>
        <dbReference type="EMBL" id="SIT47740.1"/>
    </source>
</evidence>
<accession>A0A1N7SK37</accession>